<reference evidence="1" key="1">
    <citation type="submission" date="2023-06" db="EMBL/GenBank/DDBJ databases">
        <title>Genome-scale phylogeny and comparative genomics of the fungal order Sordariales.</title>
        <authorList>
            <consortium name="Lawrence Berkeley National Laboratory"/>
            <person name="Hensen N."/>
            <person name="Bonometti L."/>
            <person name="Westerberg I."/>
            <person name="Brannstrom I.O."/>
            <person name="Guillou S."/>
            <person name="Cros-Aarteil S."/>
            <person name="Calhoun S."/>
            <person name="Haridas S."/>
            <person name="Kuo A."/>
            <person name="Mondo S."/>
            <person name="Pangilinan J."/>
            <person name="Riley R."/>
            <person name="LaButti K."/>
            <person name="Andreopoulos B."/>
            <person name="Lipzen A."/>
            <person name="Chen C."/>
            <person name="Yanf M."/>
            <person name="Daum C."/>
            <person name="Ng V."/>
            <person name="Clum A."/>
            <person name="Steindorff A."/>
            <person name="Ohm R."/>
            <person name="Martin F."/>
            <person name="Silar P."/>
            <person name="Natvig D."/>
            <person name="Lalanne C."/>
            <person name="Gautier V."/>
            <person name="Ament-velasquez S.L."/>
            <person name="Kruys A."/>
            <person name="Hutchinson M.I."/>
            <person name="Powell A.J."/>
            <person name="Barry K."/>
            <person name="Miller A.N."/>
            <person name="Grigoriev I.V."/>
            <person name="Debuchy R."/>
            <person name="Gladieux P."/>
            <person name="Thoren M.H."/>
            <person name="Johannesson H."/>
        </authorList>
    </citation>
    <scope>NUCLEOTIDE SEQUENCE</scope>
    <source>
        <strain evidence="1">SMH3187-1</strain>
    </source>
</reference>
<dbReference type="AlphaFoldDB" id="A0AA40F3L2"/>
<evidence type="ECO:0000313" key="2">
    <source>
        <dbReference type="Proteomes" id="UP001172155"/>
    </source>
</evidence>
<evidence type="ECO:0008006" key="3">
    <source>
        <dbReference type="Google" id="ProtNLM"/>
    </source>
</evidence>
<organism evidence="1 2">
    <name type="scientific">Schizothecium vesticola</name>
    <dbReference type="NCBI Taxonomy" id="314040"/>
    <lineage>
        <taxon>Eukaryota</taxon>
        <taxon>Fungi</taxon>
        <taxon>Dikarya</taxon>
        <taxon>Ascomycota</taxon>
        <taxon>Pezizomycotina</taxon>
        <taxon>Sordariomycetes</taxon>
        <taxon>Sordariomycetidae</taxon>
        <taxon>Sordariales</taxon>
        <taxon>Schizotheciaceae</taxon>
        <taxon>Schizothecium</taxon>
    </lineage>
</organism>
<dbReference type="PANTHER" id="PTHR10622:SF10">
    <property type="entry name" value="HET DOMAIN-CONTAINING PROTEIN"/>
    <property type="match status" value="1"/>
</dbReference>
<accession>A0AA40F3L2</accession>
<name>A0AA40F3L2_9PEZI</name>
<protein>
    <recommendedName>
        <fullName evidence="3">Heterokaryon incompatibility domain-containing protein</fullName>
    </recommendedName>
</protein>
<comment type="caution">
    <text evidence="1">The sequence shown here is derived from an EMBL/GenBank/DDBJ whole genome shotgun (WGS) entry which is preliminary data.</text>
</comment>
<dbReference type="PANTHER" id="PTHR10622">
    <property type="entry name" value="HET DOMAIN-CONTAINING PROTEIN"/>
    <property type="match status" value="1"/>
</dbReference>
<gene>
    <name evidence="1" type="ORF">B0T18DRAFT_437751</name>
</gene>
<proteinExistence type="predicted"/>
<evidence type="ECO:0000313" key="1">
    <source>
        <dbReference type="EMBL" id="KAK0750618.1"/>
    </source>
</evidence>
<keyword evidence="2" id="KW-1185">Reference proteome</keyword>
<dbReference type="EMBL" id="JAUKUD010000003">
    <property type="protein sequence ID" value="KAK0750618.1"/>
    <property type="molecule type" value="Genomic_DNA"/>
</dbReference>
<dbReference type="Proteomes" id="UP001172155">
    <property type="component" value="Unassembled WGS sequence"/>
</dbReference>
<sequence length="191" mass="21350">MCHDAGGHSGKLSAVNTVCIDKTSSAELSEAINCMFKWYTQSEICLVYVSDMPEDSQPPFHPDSAFRTSRRFTRGWTLQELLAPSPIVTGIPINMISGRLDVGKAAVSAKMSWVSKRQTTRVEDMAYCMIGLFGVHMPLLYGEGHRAFTRLQEEVIKISVDHTIFAWRWAKRHVLSNDKQGPPHTPARSPS</sequence>